<accession>A0A1H2W1C1</accession>
<dbReference type="STRING" id="418495.SAMN05216215_100524"/>
<evidence type="ECO:0000313" key="6">
    <source>
        <dbReference type="EMBL" id="SDW74462.1"/>
    </source>
</evidence>
<organism evidence="6 7">
    <name type="scientific">Saccharopolyspora shandongensis</name>
    <dbReference type="NCBI Taxonomy" id="418495"/>
    <lineage>
        <taxon>Bacteria</taxon>
        <taxon>Bacillati</taxon>
        <taxon>Actinomycetota</taxon>
        <taxon>Actinomycetes</taxon>
        <taxon>Pseudonocardiales</taxon>
        <taxon>Pseudonocardiaceae</taxon>
        <taxon>Saccharopolyspora</taxon>
    </lineage>
</organism>
<dbReference type="Pfam" id="PF16925">
    <property type="entry name" value="TetR_C_13"/>
    <property type="match status" value="1"/>
</dbReference>
<keyword evidence="1" id="KW-0805">Transcription regulation</keyword>
<dbReference type="InterPro" id="IPR011075">
    <property type="entry name" value="TetR_C"/>
</dbReference>
<dbReference type="GO" id="GO:0003677">
    <property type="term" value="F:DNA binding"/>
    <property type="evidence" value="ECO:0007669"/>
    <property type="project" value="UniProtKB-UniRule"/>
</dbReference>
<keyword evidence="7" id="KW-1185">Reference proteome</keyword>
<dbReference type="Proteomes" id="UP000199529">
    <property type="component" value="Unassembled WGS sequence"/>
</dbReference>
<dbReference type="SUPFAM" id="SSF46689">
    <property type="entry name" value="Homeodomain-like"/>
    <property type="match status" value="1"/>
</dbReference>
<evidence type="ECO:0000256" key="4">
    <source>
        <dbReference type="PROSITE-ProRule" id="PRU00335"/>
    </source>
</evidence>
<dbReference type="AlphaFoldDB" id="A0A1H2W1C1"/>
<dbReference type="InterPro" id="IPR009057">
    <property type="entry name" value="Homeodomain-like_sf"/>
</dbReference>
<evidence type="ECO:0000256" key="1">
    <source>
        <dbReference type="ARBA" id="ARBA00023015"/>
    </source>
</evidence>
<evidence type="ECO:0000313" key="7">
    <source>
        <dbReference type="Proteomes" id="UP000199529"/>
    </source>
</evidence>
<keyword evidence="2 4" id="KW-0238">DNA-binding</keyword>
<evidence type="ECO:0000256" key="3">
    <source>
        <dbReference type="ARBA" id="ARBA00023163"/>
    </source>
</evidence>
<dbReference type="InterPro" id="IPR036271">
    <property type="entry name" value="Tet_transcr_reg_TetR-rel_C_sf"/>
</dbReference>
<dbReference type="InterPro" id="IPR001647">
    <property type="entry name" value="HTH_TetR"/>
</dbReference>
<protein>
    <submittedName>
        <fullName evidence="6">Transcriptional regulator, TetR family</fullName>
    </submittedName>
</protein>
<dbReference type="PANTHER" id="PTHR47506:SF10">
    <property type="entry name" value="TRANSCRIPTIONAL REGULATORY PROTEIN"/>
    <property type="match status" value="1"/>
</dbReference>
<dbReference type="PANTHER" id="PTHR47506">
    <property type="entry name" value="TRANSCRIPTIONAL REGULATORY PROTEIN"/>
    <property type="match status" value="1"/>
</dbReference>
<dbReference type="Pfam" id="PF00440">
    <property type="entry name" value="TetR_N"/>
    <property type="match status" value="1"/>
</dbReference>
<proteinExistence type="predicted"/>
<dbReference type="SUPFAM" id="SSF48498">
    <property type="entry name" value="Tetracyclin repressor-like, C-terminal domain"/>
    <property type="match status" value="1"/>
</dbReference>
<dbReference type="Gene3D" id="1.10.10.60">
    <property type="entry name" value="Homeodomain-like"/>
    <property type="match status" value="1"/>
</dbReference>
<dbReference type="EMBL" id="FNOK01000005">
    <property type="protein sequence ID" value="SDW74462.1"/>
    <property type="molecule type" value="Genomic_DNA"/>
</dbReference>
<sequence length="203" mass="22514">MQSLQNCYGGDMARPRKFDDARVLDAAMDTFWRNGYEATSTRDLSDRTELGPSSLYNAFGDKRQLYLKSLRKYYETATAEQVAVLQGPGPVKDGVRELLADAIDADLSGADRPGCFAINAAIERASSDPDVRAEVRRTFAAVEEALRETLARGQRSGEIDPTRDAETLARQVLSTYYGLRVLARVQDDRQVLMSIVENLLDGL</sequence>
<keyword evidence="3" id="KW-0804">Transcription</keyword>
<feature type="domain" description="HTH tetR-type" evidence="5">
    <location>
        <begin position="17"/>
        <end position="77"/>
    </location>
</feature>
<name>A0A1H2W1C1_9PSEU</name>
<reference evidence="7" key="1">
    <citation type="submission" date="2016-10" db="EMBL/GenBank/DDBJ databases">
        <authorList>
            <person name="Varghese N."/>
            <person name="Submissions S."/>
        </authorList>
    </citation>
    <scope>NUCLEOTIDE SEQUENCE [LARGE SCALE GENOMIC DNA]</scope>
    <source>
        <strain evidence="7">CGMCC 4.3530</strain>
    </source>
</reference>
<dbReference type="PROSITE" id="PS50977">
    <property type="entry name" value="HTH_TETR_2"/>
    <property type="match status" value="1"/>
</dbReference>
<feature type="DNA-binding region" description="H-T-H motif" evidence="4">
    <location>
        <begin position="40"/>
        <end position="59"/>
    </location>
</feature>
<evidence type="ECO:0000256" key="2">
    <source>
        <dbReference type="ARBA" id="ARBA00023125"/>
    </source>
</evidence>
<evidence type="ECO:0000259" key="5">
    <source>
        <dbReference type="PROSITE" id="PS50977"/>
    </source>
</evidence>
<gene>
    <name evidence="6" type="ORF">SAMN05216215_100524</name>
</gene>
<dbReference type="Gene3D" id="1.10.357.10">
    <property type="entry name" value="Tetracycline Repressor, domain 2"/>
    <property type="match status" value="1"/>
</dbReference>